<proteinExistence type="predicted"/>
<dbReference type="Proteomes" id="UP000199081">
    <property type="component" value="Unassembled WGS sequence"/>
</dbReference>
<dbReference type="GO" id="GO:0004420">
    <property type="term" value="F:hydroxymethylglutaryl-CoA reductase (NADPH) activity"/>
    <property type="evidence" value="ECO:0007669"/>
    <property type="project" value="InterPro"/>
</dbReference>
<keyword evidence="2" id="KW-1185">Reference proteome</keyword>
<dbReference type="InterPro" id="IPR023282">
    <property type="entry name" value="HMG_CoA_Rdtase_N"/>
</dbReference>
<protein>
    <submittedName>
        <fullName evidence="1">Uncharacterized protein</fullName>
    </submittedName>
</protein>
<evidence type="ECO:0000313" key="1">
    <source>
        <dbReference type="EMBL" id="SEL31365.1"/>
    </source>
</evidence>
<accession>A0A1H7P7Z0</accession>
<gene>
    <name evidence="1" type="ORF">SAMN04488099_1184</name>
</gene>
<evidence type="ECO:0000313" key="2">
    <source>
        <dbReference type="Proteomes" id="UP000199081"/>
    </source>
</evidence>
<name>A0A1H7P7Z0_9LACT</name>
<dbReference type="AlphaFoldDB" id="A0A1H7P7Z0"/>
<organism evidence="1 2">
    <name type="scientific">Alkalibacterium pelagium</name>
    <dbReference type="NCBI Taxonomy" id="426702"/>
    <lineage>
        <taxon>Bacteria</taxon>
        <taxon>Bacillati</taxon>
        <taxon>Bacillota</taxon>
        <taxon>Bacilli</taxon>
        <taxon>Lactobacillales</taxon>
        <taxon>Carnobacteriaceae</taxon>
        <taxon>Alkalibacterium</taxon>
    </lineage>
</organism>
<reference evidence="2" key="1">
    <citation type="submission" date="2016-10" db="EMBL/GenBank/DDBJ databases">
        <authorList>
            <person name="Varghese N."/>
            <person name="Submissions S."/>
        </authorList>
    </citation>
    <scope>NUCLEOTIDE SEQUENCE [LARGE SCALE GENOMIC DNA]</scope>
    <source>
        <strain evidence="2">DSM 19183</strain>
    </source>
</reference>
<dbReference type="Gene3D" id="1.10.3270.10">
    <property type="entry name" value="HMGR, N-terminal domain"/>
    <property type="match status" value="1"/>
</dbReference>
<sequence length="51" mass="5766">MLNIAYIGDGKSTNRYHIPFSSQVDGIKIKTIQARSGHNEMWERVPGADYV</sequence>
<dbReference type="STRING" id="426702.SAMN04488099_1184"/>
<dbReference type="EMBL" id="FNZU01000018">
    <property type="protein sequence ID" value="SEL31365.1"/>
    <property type="molecule type" value="Genomic_DNA"/>
</dbReference>